<reference evidence="2" key="1">
    <citation type="submission" date="2020-11" db="EMBL/GenBank/DDBJ databases">
        <authorList>
            <person name="Koelle M."/>
            <person name="Horta M.A.C."/>
            <person name="Nowrousian M."/>
            <person name="Ohm R.A."/>
            <person name="Benz P."/>
            <person name="Pilgard A."/>
        </authorList>
    </citation>
    <scope>NUCLEOTIDE SEQUENCE</scope>
    <source>
        <strain evidence="2">FPRL280</strain>
    </source>
</reference>
<dbReference type="AlphaFoldDB" id="A0A8H7NVR5"/>
<feature type="region of interest" description="Disordered" evidence="1">
    <location>
        <begin position="787"/>
        <end position="831"/>
    </location>
</feature>
<reference evidence="2" key="2">
    <citation type="journal article" name="Front. Microbiol.">
        <title>Degradative Capacity of Two Strains of Rhodonia placenta: From Phenotype to Genotype.</title>
        <authorList>
            <person name="Kolle M."/>
            <person name="Horta M.A.C."/>
            <person name="Nowrousian M."/>
            <person name="Ohm R.A."/>
            <person name="Benz J.P."/>
            <person name="Pilgard A."/>
        </authorList>
    </citation>
    <scope>NUCLEOTIDE SEQUENCE</scope>
    <source>
        <strain evidence="2">FPRL280</strain>
    </source>
</reference>
<feature type="compositionally biased region" description="Basic and acidic residues" evidence="1">
    <location>
        <begin position="865"/>
        <end position="874"/>
    </location>
</feature>
<evidence type="ECO:0000313" key="2">
    <source>
        <dbReference type="EMBL" id="KAF9806197.1"/>
    </source>
</evidence>
<organism evidence="2 3">
    <name type="scientific">Rhodonia placenta</name>
    <dbReference type="NCBI Taxonomy" id="104341"/>
    <lineage>
        <taxon>Eukaryota</taxon>
        <taxon>Fungi</taxon>
        <taxon>Dikarya</taxon>
        <taxon>Basidiomycota</taxon>
        <taxon>Agaricomycotina</taxon>
        <taxon>Agaricomycetes</taxon>
        <taxon>Polyporales</taxon>
        <taxon>Adustoporiaceae</taxon>
        <taxon>Rhodonia</taxon>
    </lineage>
</organism>
<gene>
    <name evidence="2" type="ORF">IEO21_08786</name>
</gene>
<accession>A0A8H7NVR5</accession>
<evidence type="ECO:0000313" key="3">
    <source>
        <dbReference type="Proteomes" id="UP000639403"/>
    </source>
</evidence>
<feature type="compositionally biased region" description="Polar residues" evidence="1">
    <location>
        <begin position="107"/>
        <end position="118"/>
    </location>
</feature>
<feature type="compositionally biased region" description="Basic and acidic residues" evidence="1">
    <location>
        <begin position="681"/>
        <end position="691"/>
    </location>
</feature>
<proteinExistence type="predicted"/>
<protein>
    <submittedName>
        <fullName evidence="2">Uncharacterized protein</fullName>
    </submittedName>
</protein>
<evidence type="ECO:0000256" key="1">
    <source>
        <dbReference type="SAM" id="MobiDB-lite"/>
    </source>
</evidence>
<feature type="compositionally biased region" description="Basic and acidic residues" evidence="1">
    <location>
        <begin position="518"/>
        <end position="532"/>
    </location>
</feature>
<comment type="caution">
    <text evidence="2">The sequence shown here is derived from an EMBL/GenBank/DDBJ whole genome shotgun (WGS) entry which is preliminary data.</text>
</comment>
<sequence length="874" mass="95635">MPFHQPLGARVSPYPERTRYHTEDSLEYTSPSSMYSAEDLACSSGPQTHAHNERTSIEFEESTEHGSSLPEWLQHLQAEVSRLKAPLKDAQSLSPTQEMSDHAHAVSLSTRPNTSTNGTEVDLERIVQQPVGRQLPTPHPSLSASIDAMPEIAAEQAPVFTSEADSFSARAMRPARDIAVIYRGHALTKLHVLLGAVQSSPQELGLARLFQDKVDELEGLSVDKGLSWWEGVSAEVDSAAEIWKEYQDYMAGRQPLRLLKEPALKASMLRVASVKHREDRSSRSVRGSRGKANQTKAEVSMLDALDTILDEKTLHGPSSRPVHSQPGGPGVILGSKLPFAFTGVSGYAARSPNVQAPLSDFFAAAESAPCIPLKSKRMSMSNSTYDWDDSETIGMPPHAPEDPITMLAKNPWTIQEIILLVEVVTHYHPAKYTWKQITELYNYVLMLQPVQAWLMQSLHEAGQEKEAQKTFREQLLARLAEDLVAKAAEEQQVALESSAVRHRARGTGQKAPAHSSRRHGEPTTRRAVRERSLNGPFGSPEAQEEARRRRTQGLGANDIQSTSGTPGGHQKTRAETAKQPLARTMTMLSARMPCPPPLTTHSRIAQRWNDLMKMFMEESTPSNRRGIINLMEYLYSTLEPKYPLRTRWEIWHRWCVSPTASIRLPEQSGAPMPNAATMTDEPGKSYEEHSDLAQTGTSESRMDVPSHPVGPGADAAAPAQPHPVLGNLAYGPDHAHVPGTYPSAPGVQQRYEFFDPCLGFAQHAILVSTIANEDAAKDALARGNSVQTITVPHSMRGGSGPTGSPPTSDIESQGVAERTPGHAGLSRSSWDQDLVSGSVREPECAPGAVRLSGAFAATTGWPRPSRADDMDIDQ</sequence>
<name>A0A8H7NVR5_9APHY</name>
<feature type="region of interest" description="Disordered" evidence="1">
    <location>
        <begin position="92"/>
        <end position="118"/>
    </location>
</feature>
<feature type="region of interest" description="Disordered" evidence="1">
    <location>
        <begin position="1"/>
        <end position="68"/>
    </location>
</feature>
<feature type="compositionally biased region" description="Low complexity" evidence="1">
    <location>
        <begin position="707"/>
        <end position="716"/>
    </location>
</feature>
<feature type="region of interest" description="Disordered" evidence="1">
    <location>
        <begin position="496"/>
        <end position="574"/>
    </location>
</feature>
<dbReference type="EMBL" id="JADOXO010000344">
    <property type="protein sequence ID" value="KAF9806197.1"/>
    <property type="molecule type" value="Genomic_DNA"/>
</dbReference>
<feature type="region of interest" description="Disordered" evidence="1">
    <location>
        <begin position="664"/>
        <end position="716"/>
    </location>
</feature>
<feature type="region of interest" description="Disordered" evidence="1">
    <location>
        <begin position="852"/>
        <end position="874"/>
    </location>
</feature>
<dbReference type="Proteomes" id="UP000639403">
    <property type="component" value="Unassembled WGS sequence"/>
</dbReference>